<feature type="transmembrane region" description="Helical" evidence="13">
    <location>
        <begin position="458"/>
        <end position="484"/>
    </location>
</feature>
<dbReference type="Proteomes" id="UP000824596">
    <property type="component" value="Unassembled WGS sequence"/>
</dbReference>
<evidence type="ECO:0000256" key="13">
    <source>
        <dbReference type="SAM" id="Phobius"/>
    </source>
</evidence>
<evidence type="ECO:0000256" key="4">
    <source>
        <dbReference type="ARBA" id="ARBA00022475"/>
    </source>
</evidence>
<feature type="transmembrane region" description="Helical" evidence="13">
    <location>
        <begin position="1070"/>
        <end position="1090"/>
    </location>
</feature>
<dbReference type="EMBL" id="JAIZPD010000003">
    <property type="protein sequence ID" value="KAH0966118.1"/>
    <property type="molecule type" value="Genomic_DNA"/>
</dbReference>
<feature type="compositionally biased region" description="Low complexity" evidence="12">
    <location>
        <begin position="407"/>
        <end position="420"/>
    </location>
</feature>
<dbReference type="RefSeq" id="XP_044723631.1">
    <property type="nucleotide sequence ID" value="XM_044862605.1"/>
</dbReference>
<feature type="domain" description="ABC transporter" evidence="14">
    <location>
        <begin position="644"/>
        <end position="868"/>
    </location>
</feature>
<keyword evidence="4" id="KW-1003">Cell membrane</keyword>
<dbReference type="InterPro" id="IPR011527">
    <property type="entry name" value="ABC1_TM_dom"/>
</dbReference>
<organism evidence="16 17">
    <name type="scientific">Hirsutella rhossiliensis</name>
    <dbReference type="NCBI Taxonomy" id="111463"/>
    <lineage>
        <taxon>Eukaryota</taxon>
        <taxon>Fungi</taxon>
        <taxon>Dikarya</taxon>
        <taxon>Ascomycota</taxon>
        <taxon>Pezizomycotina</taxon>
        <taxon>Sordariomycetes</taxon>
        <taxon>Hypocreomycetidae</taxon>
        <taxon>Hypocreales</taxon>
        <taxon>Ophiocordycipitaceae</taxon>
        <taxon>Hirsutella</taxon>
    </lineage>
</organism>
<dbReference type="GO" id="GO:0140359">
    <property type="term" value="F:ABC-type transporter activity"/>
    <property type="evidence" value="ECO:0007669"/>
    <property type="project" value="InterPro"/>
</dbReference>
<feature type="transmembrane region" description="Helical" evidence="13">
    <location>
        <begin position="94"/>
        <end position="115"/>
    </location>
</feature>
<feature type="domain" description="ABC transmembrane type-1" evidence="15">
    <location>
        <begin position="971"/>
        <end position="1177"/>
    </location>
</feature>
<feature type="compositionally biased region" description="Basic and acidic residues" evidence="12">
    <location>
        <begin position="870"/>
        <end position="893"/>
    </location>
</feature>
<keyword evidence="6" id="KW-0677">Repeat</keyword>
<feature type="transmembrane region" description="Helical" evidence="13">
    <location>
        <begin position="150"/>
        <end position="168"/>
    </location>
</feature>
<dbReference type="InterPro" id="IPR017871">
    <property type="entry name" value="ABC_transporter-like_CS"/>
</dbReference>
<evidence type="ECO:0000256" key="9">
    <source>
        <dbReference type="ARBA" id="ARBA00022989"/>
    </source>
</evidence>
<dbReference type="InterPro" id="IPR027417">
    <property type="entry name" value="P-loop_NTPase"/>
</dbReference>
<dbReference type="InterPro" id="IPR003439">
    <property type="entry name" value="ABC_transporter-like_ATP-bd"/>
</dbReference>
<evidence type="ECO:0000256" key="11">
    <source>
        <dbReference type="ARBA" id="ARBA00023180"/>
    </source>
</evidence>
<dbReference type="SUPFAM" id="SSF90123">
    <property type="entry name" value="ABC transporter transmembrane region"/>
    <property type="match status" value="2"/>
</dbReference>
<feature type="transmembrane region" description="Helical" evidence="13">
    <location>
        <begin position="121"/>
        <end position="138"/>
    </location>
</feature>
<evidence type="ECO:0000259" key="14">
    <source>
        <dbReference type="PROSITE" id="PS50893"/>
    </source>
</evidence>
<proteinExistence type="inferred from homology"/>
<evidence type="ECO:0000313" key="17">
    <source>
        <dbReference type="Proteomes" id="UP000824596"/>
    </source>
</evidence>
<feature type="transmembrane region" description="Helical" evidence="13">
    <location>
        <begin position="180"/>
        <end position="198"/>
    </location>
</feature>
<gene>
    <name evidence="16" type="ORF">HRG_04134</name>
</gene>
<evidence type="ECO:0000256" key="10">
    <source>
        <dbReference type="ARBA" id="ARBA00023136"/>
    </source>
</evidence>
<feature type="domain" description="ABC transporter" evidence="14">
    <location>
        <begin position="1245"/>
        <end position="1469"/>
    </location>
</feature>
<dbReference type="GO" id="GO:0005886">
    <property type="term" value="C:plasma membrane"/>
    <property type="evidence" value="ECO:0007669"/>
    <property type="project" value="UniProtKB-SubCell"/>
</dbReference>
<evidence type="ECO:0000256" key="6">
    <source>
        <dbReference type="ARBA" id="ARBA00022737"/>
    </source>
</evidence>
<dbReference type="FunFam" id="3.40.50.300:FF:002145">
    <property type="entry name" value="ABC transporter (MsbA subfamily)"/>
    <property type="match status" value="1"/>
</dbReference>
<evidence type="ECO:0000313" key="16">
    <source>
        <dbReference type="EMBL" id="KAH0966118.1"/>
    </source>
</evidence>
<reference evidence="16" key="1">
    <citation type="submission" date="2021-09" db="EMBL/GenBank/DDBJ databases">
        <title>A high-quality genome of the endoparasitic fungus Hirsutella rhossiliensis with a comparison of Hirsutella genomes reveals transposable elements contributing to genome size variation.</title>
        <authorList>
            <person name="Lin R."/>
            <person name="Jiao Y."/>
            <person name="Sun X."/>
            <person name="Ling J."/>
            <person name="Xie B."/>
            <person name="Cheng X."/>
        </authorList>
    </citation>
    <scope>NUCLEOTIDE SEQUENCE</scope>
    <source>
        <strain evidence="16">HR02</strain>
    </source>
</reference>
<dbReference type="PROSITE" id="PS00211">
    <property type="entry name" value="ABC_TRANSPORTER_1"/>
    <property type="match status" value="2"/>
</dbReference>
<dbReference type="InterPro" id="IPR003593">
    <property type="entry name" value="AAA+_ATPase"/>
</dbReference>
<dbReference type="SUPFAM" id="SSF52540">
    <property type="entry name" value="P-loop containing nucleoside triphosphate hydrolases"/>
    <property type="match status" value="2"/>
</dbReference>
<dbReference type="GO" id="GO:0005737">
    <property type="term" value="C:cytoplasm"/>
    <property type="evidence" value="ECO:0007669"/>
    <property type="project" value="UniProtKB-ARBA"/>
</dbReference>
<dbReference type="GO" id="GO:0016887">
    <property type="term" value="F:ATP hydrolysis activity"/>
    <property type="evidence" value="ECO:0007669"/>
    <property type="project" value="InterPro"/>
</dbReference>
<dbReference type="InterPro" id="IPR050173">
    <property type="entry name" value="ABC_transporter_C-like"/>
</dbReference>
<evidence type="ECO:0000256" key="12">
    <source>
        <dbReference type="SAM" id="MobiDB-lite"/>
    </source>
</evidence>
<feature type="region of interest" description="Disordered" evidence="12">
    <location>
        <begin position="864"/>
        <end position="897"/>
    </location>
</feature>
<dbReference type="PANTHER" id="PTHR24223">
    <property type="entry name" value="ATP-BINDING CASSETTE SUB-FAMILY C"/>
    <property type="match status" value="1"/>
</dbReference>
<feature type="transmembrane region" description="Helical" evidence="13">
    <location>
        <begin position="1043"/>
        <end position="1064"/>
    </location>
</feature>
<keyword evidence="10 13" id="KW-0472">Membrane</keyword>
<dbReference type="Pfam" id="PF00005">
    <property type="entry name" value="ABC_tran"/>
    <property type="match status" value="2"/>
</dbReference>
<dbReference type="InterPro" id="IPR036640">
    <property type="entry name" value="ABC1_TM_sf"/>
</dbReference>
<feature type="transmembrane region" description="Helical" evidence="13">
    <location>
        <begin position="44"/>
        <end position="61"/>
    </location>
</feature>
<evidence type="ECO:0000256" key="2">
    <source>
        <dbReference type="ARBA" id="ARBA00009726"/>
    </source>
</evidence>
<accession>A0A9P8N1V9</accession>
<evidence type="ECO:0000259" key="15">
    <source>
        <dbReference type="PROSITE" id="PS50929"/>
    </source>
</evidence>
<dbReference type="PANTHER" id="PTHR24223:SF415">
    <property type="entry name" value="FI20190P1"/>
    <property type="match status" value="1"/>
</dbReference>
<comment type="subcellular location">
    <subcellularLocation>
        <location evidence="1">Cell membrane</location>
        <topology evidence="1">Multi-pass membrane protein</topology>
    </subcellularLocation>
</comment>
<dbReference type="Gene3D" id="1.20.1560.10">
    <property type="entry name" value="ABC transporter type 1, transmembrane domain"/>
    <property type="match status" value="2"/>
</dbReference>
<feature type="region of interest" description="Disordered" evidence="12">
    <location>
        <begin position="407"/>
        <end position="428"/>
    </location>
</feature>
<name>A0A9P8N1V9_9HYPO</name>
<dbReference type="Pfam" id="PF00664">
    <property type="entry name" value="ABC_membrane"/>
    <property type="match status" value="1"/>
</dbReference>
<dbReference type="GO" id="GO:0005524">
    <property type="term" value="F:ATP binding"/>
    <property type="evidence" value="ECO:0007669"/>
    <property type="project" value="UniProtKB-KW"/>
</dbReference>
<keyword evidence="3" id="KW-0813">Transport</keyword>
<evidence type="ECO:0000256" key="5">
    <source>
        <dbReference type="ARBA" id="ARBA00022692"/>
    </source>
</evidence>
<keyword evidence="8" id="KW-0067">ATP-binding</keyword>
<keyword evidence="5 13" id="KW-0812">Transmembrane</keyword>
<dbReference type="FunFam" id="1.20.1560.10:FF:000013">
    <property type="entry name" value="ABC transporter C family member 2"/>
    <property type="match status" value="1"/>
</dbReference>
<dbReference type="SMART" id="SM00382">
    <property type="entry name" value="AAA"/>
    <property type="match status" value="2"/>
</dbReference>
<feature type="transmembrane region" description="Helical" evidence="13">
    <location>
        <begin position="1168"/>
        <end position="1188"/>
    </location>
</feature>
<dbReference type="Gene3D" id="3.40.50.300">
    <property type="entry name" value="P-loop containing nucleotide triphosphate hydrolases"/>
    <property type="match status" value="2"/>
</dbReference>
<evidence type="ECO:0000256" key="3">
    <source>
        <dbReference type="ARBA" id="ARBA00022448"/>
    </source>
</evidence>
<dbReference type="PROSITE" id="PS50893">
    <property type="entry name" value="ABC_TRANSPORTER_2"/>
    <property type="match status" value="2"/>
</dbReference>
<comment type="caution">
    <text evidence="16">The sequence shown here is derived from an EMBL/GenBank/DDBJ whole genome shotgun (WGS) entry which is preliminary data.</text>
</comment>
<dbReference type="OrthoDB" id="6500128at2759"/>
<dbReference type="PROSITE" id="PS50929">
    <property type="entry name" value="ABC_TM1F"/>
    <property type="match status" value="2"/>
</dbReference>
<evidence type="ECO:0000256" key="7">
    <source>
        <dbReference type="ARBA" id="ARBA00022741"/>
    </source>
</evidence>
<feature type="domain" description="ABC transmembrane type-1" evidence="15">
    <location>
        <begin position="290"/>
        <end position="612"/>
    </location>
</feature>
<keyword evidence="7" id="KW-0547">Nucleotide-binding</keyword>
<evidence type="ECO:0000256" key="1">
    <source>
        <dbReference type="ARBA" id="ARBA00004651"/>
    </source>
</evidence>
<keyword evidence="11" id="KW-0325">Glycoprotein</keyword>
<keyword evidence="17" id="KW-1185">Reference proteome</keyword>
<keyword evidence="9 13" id="KW-1133">Transmembrane helix</keyword>
<protein>
    <submittedName>
        <fullName evidence="16">ABC transporter domain-containing protein</fullName>
    </submittedName>
</protein>
<dbReference type="CDD" id="cd18604">
    <property type="entry name" value="ABC_6TM_VMR1_D2_like"/>
    <property type="match status" value="1"/>
</dbReference>
<dbReference type="GeneID" id="68353263"/>
<comment type="similarity">
    <text evidence="2">Belongs to the ABC transporter superfamily. ABCC family. Conjugate transporter (TC 3.A.1.208) subfamily.</text>
</comment>
<evidence type="ECO:0000256" key="8">
    <source>
        <dbReference type="ARBA" id="ARBA00022840"/>
    </source>
</evidence>
<sequence>MTSLDALKQRLHQFAVAFRVPGQIPWLNDARVVSGASLTETDAITLYVLAALSVAVLLLYASNRKILSLFPPWLQPFAKEEGPVPEKRKAWTHWTLLLGFVCLAGIVLAIIPACLSPRQPVAVLEVWPWLVAALISAFERPTKTPRILLLQYMLIFTAGLTTYSVQFLDQSLRALDPYRLARIVLAATAAVFIGLMPLRNPAWDTQNIGNPKLPPSHHVRSPEDNLSLFRFWAMTWVYPLARICRHKDITVEEVWQLPLEFQHTRLYMAFRELRGKLIPRLIQANGLDLFIATGLAVVETVTEVSTIRLTGRLYRALDANRPEEAVFWCLTMLSLDVLRQISKTTSSWYSRKAYERSRGETFIGLFSKLLTRAVPGSDVTEKGPASKVPRVPGKLRRLLGRCCVGRKPSPSAGQQQQQQQSPPPASNAKVVNLVRGDTYEISQRFWDLPKLISQPIKVLVTMYFLVDIMGWSSCIGFALMAIFLTANSLLVRELIKLERQRTAHSDKRAQAVAHFVEASRPLKLNGWTASWSRRIMKFRDLEMHKRLQIARVTAAISTINVAGGAAYPLASICLYTLILRRGLPNSVIWPSLQLFGQLETSVKQAFDLVSAYWKATIPVERVNKFMAEQDRDESGLNSAGARDIDFCDASFSWPSTDGVVLHCLNLKFCPGLTVVRGKVGSGKSSLLLAALNEMELREGHLRRPDEPLGYAQQLPFLQSKTIRENIVFHQNFDPVRYRQVIHACALAPDLAIFPDGDQTKLEEGGVGLSGGQKARVALARAVYSPCRILLLDDPLAALDHDTASNIVRRFLQGPLAEGRTIVMVTHRDDLVLRIADQVIDMDDGNASVLSDERIEAELEHPYHAPTGAAHPEETDPSHGGAHEDEVTGLKDAPEEPAETGGVSLAVYTSYMKAGGWHLWLMLAVFYGASRYCDIARARLLEAWGHHTAFQSSGASHGYWGLPNPEHHPRIWLGVLGGLSAGQVVMYAAAQLTLAKVSVDAAQALFRVAVDRVSKATFRYHDTTPTGQLKNRLISDMGMVDGGILAPLEAFVFHLIALVLSTVAIATQQPLLLIILGAVALLFVYVFRIYVPVSRCLRRLETRYLTPIIASIGVMQDGLVTIRALRVEGHFHDRHLDAVDDFQKQDHFFWSVNFWLDFRLSMASACTRALLVLAMVWLGTPASAVGFVLTQTIIAITCVQQLCEKFAQLQLDAVSLERVNMLNRIPEEPNGDDDPPEDWPRPCDDVRFDSVSFRYADGLPNVLEKVSFNIPGGSTCAVLGRTGSGKSTIANALLATQTACEGAVTVGGIDLARVNRAALRRRVTFIQQDPTLFPGTLHDNLDPEGNFSDQECLTAIHRVLGPAWSLDSPIDAGGKNLSQGQRQLVGIGRAVLRRSGLVILDEATASIDRGTAAVVQRILRQELSESTVITIAHRLEAVEHANWCLRLDRGHVLECGPANNLGKSGVTAEE</sequence>